<dbReference type="EMBL" id="PSZP01000010">
    <property type="protein sequence ID" value="TCG11265.1"/>
    <property type="molecule type" value="Genomic_DNA"/>
</dbReference>
<reference evidence="1 2" key="1">
    <citation type="submission" date="2018-02" db="EMBL/GenBank/DDBJ databases">
        <title>Mycoplasma marinum and Mycoplasma todarodis sp. nov., moderately halophilic and psychrotolerant mycoplasmas isolated from cephalopods.</title>
        <authorList>
            <person name="Viver T."/>
        </authorList>
    </citation>
    <scope>NUCLEOTIDE SEQUENCE [LARGE SCALE GENOMIC DNA]</scope>
    <source>
        <strain evidence="1 2">5H</strain>
    </source>
</reference>
<keyword evidence="2" id="KW-1185">Reference proteome</keyword>
<sequence length="246" mass="29255">MVENKNWELTPTKNPLNWKDGEPTDICNSWYMVWYQAPWKFGYFNALKSNKEMQHTKDLKENFIDLLKWRVDLLKKTGQNPVIVLPPRKSTWNQTMLFAVEALEDVEFIKIKSPDYRGVHFLVDRDERERTIQSVYPKWKVKFNPTVLELKNVHYIFIDDYYTTGVTTKAVLNIIQENVRLPETNLENGEFTNFEAIYISRTQNKRNAKSKNMWVVDPSLSEKVNKYAKETKFTSSMRDSSFYKKQ</sequence>
<protein>
    <recommendedName>
        <fullName evidence="3">Phosphoribosyltransferase domain-containing protein</fullName>
    </recommendedName>
</protein>
<gene>
    <name evidence="1" type="ORF">C4B25_02010</name>
</gene>
<dbReference type="AlphaFoldDB" id="A0A4R0XQV1"/>
<evidence type="ECO:0000313" key="1">
    <source>
        <dbReference type="EMBL" id="TCG11265.1"/>
    </source>
</evidence>
<evidence type="ECO:0000313" key="2">
    <source>
        <dbReference type="Proteomes" id="UP000291072"/>
    </source>
</evidence>
<dbReference type="OrthoDB" id="9779910at2"/>
<organism evidence="1 2">
    <name type="scientific">Mycoplasma todarodis</name>
    <dbReference type="NCBI Taxonomy" id="1937191"/>
    <lineage>
        <taxon>Bacteria</taxon>
        <taxon>Bacillati</taxon>
        <taxon>Mycoplasmatota</taxon>
        <taxon>Mollicutes</taxon>
        <taxon>Mycoplasmataceae</taxon>
        <taxon>Mycoplasma</taxon>
    </lineage>
</organism>
<dbReference type="SUPFAM" id="SSF53271">
    <property type="entry name" value="PRTase-like"/>
    <property type="match status" value="1"/>
</dbReference>
<name>A0A4R0XQV1_9MOLU</name>
<dbReference type="InterPro" id="IPR000836">
    <property type="entry name" value="PRTase_dom"/>
</dbReference>
<comment type="caution">
    <text evidence="1">The sequence shown here is derived from an EMBL/GenBank/DDBJ whole genome shotgun (WGS) entry which is preliminary data.</text>
</comment>
<proteinExistence type="predicted"/>
<evidence type="ECO:0008006" key="3">
    <source>
        <dbReference type="Google" id="ProtNLM"/>
    </source>
</evidence>
<dbReference type="Proteomes" id="UP000291072">
    <property type="component" value="Unassembled WGS sequence"/>
</dbReference>
<dbReference type="RefSeq" id="WP_131613393.1">
    <property type="nucleotide sequence ID" value="NZ_PSZP01000010.1"/>
</dbReference>
<accession>A0A4R0XQV1</accession>
<dbReference type="InterPro" id="IPR029057">
    <property type="entry name" value="PRTase-like"/>
</dbReference>
<dbReference type="CDD" id="cd06223">
    <property type="entry name" value="PRTases_typeI"/>
    <property type="match status" value="1"/>
</dbReference>